<protein>
    <submittedName>
        <fullName evidence="5">Uncharacterized protein</fullName>
    </submittedName>
</protein>
<keyword evidence="6" id="KW-1185">Reference proteome</keyword>
<dbReference type="OrthoDB" id="77771at2759"/>
<dbReference type="SMART" id="SM00028">
    <property type="entry name" value="TPR"/>
    <property type="match status" value="3"/>
</dbReference>
<reference evidence="5 6" key="1">
    <citation type="journal article" date="2014" name="Genome Biol. Evol.">
        <title>The secreted proteins of Achlya hypogyna and Thraustotheca clavata identify the ancestral oomycete secretome and reveal gene acquisitions by horizontal gene transfer.</title>
        <authorList>
            <person name="Misner I."/>
            <person name="Blouin N."/>
            <person name="Leonard G."/>
            <person name="Richards T.A."/>
            <person name="Lane C.E."/>
        </authorList>
    </citation>
    <scope>NUCLEOTIDE SEQUENCE [LARGE SCALE GENOMIC DNA]</scope>
    <source>
        <strain evidence="5 6">ATCC 48635</strain>
    </source>
</reference>
<evidence type="ECO:0000313" key="5">
    <source>
        <dbReference type="EMBL" id="OQR83022.1"/>
    </source>
</evidence>
<accession>A0A1V9YBF2</accession>
<dbReference type="AlphaFoldDB" id="A0A1V9YBF2"/>
<dbReference type="Pfam" id="PF13424">
    <property type="entry name" value="TPR_12"/>
    <property type="match status" value="1"/>
</dbReference>
<evidence type="ECO:0000256" key="4">
    <source>
        <dbReference type="SAM" id="MobiDB-lite"/>
    </source>
</evidence>
<dbReference type="Gene3D" id="1.25.40.10">
    <property type="entry name" value="Tetratricopeptide repeat domain"/>
    <property type="match status" value="1"/>
</dbReference>
<comment type="caution">
    <text evidence="5">The sequence shown here is derived from an EMBL/GenBank/DDBJ whole genome shotgun (WGS) entry which is preliminary data.</text>
</comment>
<gene>
    <name evidence="5" type="ORF">ACHHYP_15211</name>
</gene>
<dbReference type="SUPFAM" id="SSF48452">
    <property type="entry name" value="TPR-like"/>
    <property type="match status" value="1"/>
</dbReference>
<evidence type="ECO:0000256" key="3">
    <source>
        <dbReference type="PROSITE-ProRule" id="PRU00339"/>
    </source>
</evidence>
<dbReference type="PROSITE" id="PS50005">
    <property type="entry name" value="TPR"/>
    <property type="match status" value="1"/>
</dbReference>
<dbReference type="EMBL" id="JNBR01002405">
    <property type="protein sequence ID" value="OQR83022.1"/>
    <property type="molecule type" value="Genomic_DNA"/>
</dbReference>
<evidence type="ECO:0000256" key="1">
    <source>
        <dbReference type="ARBA" id="ARBA00022737"/>
    </source>
</evidence>
<feature type="region of interest" description="Disordered" evidence="4">
    <location>
        <begin position="244"/>
        <end position="265"/>
    </location>
</feature>
<evidence type="ECO:0000313" key="6">
    <source>
        <dbReference type="Proteomes" id="UP000243579"/>
    </source>
</evidence>
<dbReference type="InterPro" id="IPR019734">
    <property type="entry name" value="TPR_rpt"/>
</dbReference>
<keyword evidence="2 3" id="KW-0802">TPR repeat</keyword>
<feature type="region of interest" description="Disordered" evidence="4">
    <location>
        <begin position="303"/>
        <end position="324"/>
    </location>
</feature>
<name>A0A1V9YBF2_ACHHY</name>
<dbReference type="PROSITE" id="PS50293">
    <property type="entry name" value="TPR_REGION"/>
    <property type="match status" value="1"/>
</dbReference>
<dbReference type="STRING" id="1202772.A0A1V9YBF2"/>
<feature type="region of interest" description="Disordered" evidence="4">
    <location>
        <begin position="1"/>
        <end position="23"/>
    </location>
</feature>
<evidence type="ECO:0000256" key="2">
    <source>
        <dbReference type="ARBA" id="ARBA00022803"/>
    </source>
</evidence>
<keyword evidence="1" id="KW-0677">Repeat</keyword>
<proteinExistence type="predicted"/>
<dbReference type="PANTHER" id="PTHR44858">
    <property type="entry name" value="TETRATRICOPEPTIDE REPEAT PROTEIN 6"/>
    <property type="match status" value="1"/>
</dbReference>
<dbReference type="InterPro" id="IPR011990">
    <property type="entry name" value="TPR-like_helical_dom_sf"/>
</dbReference>
<dbReference type="InterPro" id="IPR050498">
    <property type="entry name" value="Ycf3"/>
</dbReference>
<dbReference type="Proteomes" id="UP000243579">
    <property type="component" value="Unassembled WGS sequence"/>
</dbReference>
<feature type="compositionally biased region" description="Low complexity" evidence="4">
    <location>
        <begin position="8"/>
        <end position="18"/>
    </location>
</feature>
<feature type="repeat" description="TPR" evidence="3">
    <location>
        <begin position="554"/>
        <end position="587"/>
    </location>
</feature>
<organism evidence="5 6">
    <name type="scientific">Achlya hypogyna</name>
    <name type="common">Oomycete</name>
    <name type="synonym">Protoachlya hypogyna</name>
    <dbReference type="NCBI Taxonomy" id="1202772"/>
    <lineage>
        <taxon>Eukaryota</taxon>
        <taxon>Sar</taxon>
        <taxon>Stramenopiles</taxon>
        <taxon>Oomycota</taxon>
        <taxon>Saprolegniomycetes</taxon>
        <taxon>Saprolegniales</taxon>
        <taxon>Achlyaceae</taxon>
        <taxon>Achlya</taxon>
    </lineage>
</organism>
<dbReference type="PANTHER" id="PTHR44858:SF1">
    <property type="entry name" value="UDP-N-ACETYLGLUCOSAMINE--PEPTIDE N-ACETYLGLUCOSAMINYLTRANSFERASE SPINDLY-RELATED"/>
    <property type="match status" value="1"/>
</dbReference>
<sequence length="647" mass="70316">MPLTHSMSSRGLLGLGSKRSPKKVDLSSVSGELVAREASSATGFLLGILETAAKSKDPAPAKVPDNRLWRGAPVKITRGLSRTASPANLAIPAYEPDGDMGTDVPAIVELLSKQRYSLEAQLTGIAQLLRRLRHDDAATYQSFAAHGGLALLLLAMREFRFHVGLQTEIARVLSLFCKFSNEYVEMLLKECPLPLIAKTMAVHPKEEHFQLHMSVVQASLRHHCQQQDHQIAYFNDHRPVAPDAVLTTLPRNPPATVSPEQRPPLWLPPDTVCSKHHESFDLESPLASTTSVLYTPTLSSKSIHLAEKSRTPTTSNSPLRRVLSTPKKPHLSADFEFDRPESPLETVRPLRAATVPLAMPRPVDMPELPRSAVAFKRPVPEPHIKPTPTLSAYKAAPLFVEPIALAARIGVPAEVPTKAQKKVRSVSTAPLPAPSYAANANVAPAAPPTSPSVVKHQPASLLEHHAAMTLQRYFRRNLFTPAQVLASTSTPARQVENSAELNAALVAREVDTAKLQEIQVHYCKGLAHQEAGEWELAEESYSLALEIAASIEFVSIHVNLGGAYLSQGRFADAQRMFAKALSIRPKSIAALYNHGLADWHLGDPHAAAAKFASVLTLAPSHAKALYALHVLKTKFHQAVSVAEAKIP</sequence>